<evidence type="ECO:0000259" key="14">
    <source>
        <dbReference type="Pfam" id="PF08245"/>
    </source>
</evidence>
<evidence type="ECO:0000256" key="4">
    <source>
        <dbReference type="ARBA" id="ARBA00022741"/>
    </source>
</evidence>
<keyword evidence="2 10" id="KW-0436">Ligase</keyword>
<keyword evidence="4 10" id="KW-0547">Nucleotide-binding</keyword>
<keyword evidence="6 10" id="KW-0133">Cell shape</keyword>
<dbReference type="GO" id="GO:0005524">
    <property type="term" value="F:ATP binding"/>
    <property type="evidence" value="ECO:0007669"/>
    <property type="project" value="UniProtKB-UniRule"/>
</dbReference>
<keyword evidence="9 10" id="KW-0961">Cell wall biogenesis/degradation</keyword>
<comment type="subcellular location">
    <subcellularLocation>
        <location evidence="10 11">Cytoplasm</location>
    </subcellularLocation>
</comment>
<dbReference type="PANTHER" id="PTHR43024:SF1">
    <property type="entry name" value="UDP-N-ACETYLMURAMOYL-TRIPEPTIDE--D-ALANYL-D-ALANINE LIGASE"/>
    <property type="match status" value="1"/>
</dbReference>
<reference evidence="15 16" key="1">
    <citation type="journal article" date="2014" name="Int. J. Syst. Evol. Microbiol.">
        <title>Complete genome sequence of Corynebacterium casei LMG S-19264T (=DSM 44701T), isolated from a smear-ripened cheese.</title>
        <authorList>
            <consortium name="US DOE Joint Genome Institute (JGI-PGF)"/>
            <person name="Walter F."/>
            <person name="Albersmeier A."/>
            <person name="Kalinowski J."/>
            <person name="Ruckert C."/>
        </authorList>
    </citation>
    <scope>NUCLEOTIDE SEQUENCE [LARGE SCALE GENOMIC DNA]</scope>
    <source>
        <strain evidence="15 16">CGMCC 1.7286</strain>
    </source>
</reference>
<dbReference type="GO" id="GO:0005737">
    <property type="term" value="C:cytoplasm"/>
    <property type="evidence" value="ECO:0007669"/>
    <property type="project" value="UniProtKB-SubCell"/>
</dbReference>
<dbReference type="GO" id="GO:0009252">
    <property type="term" value="P:peptidoglycan biosynthetic process"/>
    <property type="evidence" value="ECO:0007669"/>
    <property type="project" value="UniProtKB-UniRule"/>
</dbReference>
<dbReference type="SUPFAM" id="SSF63418">
    <property type="entry name" value="MurE/MurF N-terminal domain"/>
    <property type="match status" value="1"/>
</dbReference>
<feature type="domain" description="Mur ligase central" evidence="14">
    <location>
        <begin position="103"/>
        <end position="292"/>
    </location>
</feature>
<dbReference type="HAMAP" id="MF_02019">
    <property type="entry name" value="MurF"/>
    <property type="match status" value="1"/>
</dbReference>
<dbReference type="Gene3D" id="3.90.190.20">
    <property type="entry name" value="Mur ligase, C-terminal domain"/>
    <property type="match status" value="1"/>
</dbReference>
<evidence type="ECO:0000256" key="7">
    <source>
        <dbReference type="ARBA" id="ARBA00022984"/>
    </source>
</evidence>
<keyword evidence="16" id="KW-1185">Reference proteome</keyword>
<dbReference type="InterPro" id="IPR036615">
    <property type="entry name" value="Mur_ligase_C_dom_sf"/>
</dbReference>
<dbReference type="SUPFAM" id="SSF53244">
    <property type="entry name" value="MurD-like peptide ligases, peptide-binding domain"/>
    <property type="match status" value="1"/>
</dbReference>
<dbReference type="GO" id="GO:0071555">
    <property type="term" value="P:cell wall organization"/>
    <property type="evidence" value="ECO:0007669"/>
    <property type="project" value="UniProtKB-KW"/>
</dbReference>
<keyword evidence="5 10" id="KW-0067">ATP-binding</keyword>
<dbReference type="Proteomes" id="UP000599578">
    <property type="component" value="Unassembled WGS sequence"/>
</dbReference>
<gene>
    <name evidence="10 15" type="primary">murF</name>
    <name evidence="15" type="ORF">GCM10011348_24150</name>
</gene>
<feature type="domain" description="Mur ligase N-terminal catalytic" evidence="12">
    <location>
        <begin position="22"/>
        <end position="77"/>
    </location>
</feature>
<keyword evidence="7 10" id="KW-0573">Peptidoglycan synthesis</keyword>
<evidence type="ECO:0000256" key="5">
    <source>
        <dbReference type="ARBA" id="ARBA00022840"/>
    </source>
</evidence>
<comment type="function">
    <text evidence="10 11">Involved in cell wall formation. Catalyzes the final step in the synthesis of UDP-N-acetylmuramoyl-pentapeptide, the precursor of murein.</text>
</comment>
<dbReference type="GO" id="GO:0051301">
    <property type="term" value="P:cell division"/>
    <property type="evidence" value="ECO:0007669"/>
    <property type="project" value="UniProtKB-KW"/>
</dbReference>
<dbReference type="InterPro" id="IPR035911">
    <property type="entry name" value="MurE/MurF_N"/>
</dbReference>
<evidence type="ECO:0000256" key="9">
    <source>
        <dbReference type="ARBA" id="ARBA00023316"/>
    </source>
</evidence>
<evidence type="ECO:0000256" key="11">
    <source>
        <dbReference type="RuleBase" id="RU004136"/>
    </source>
</evidence>
<dbReference type="Pfam" id="PF02875">
    <property type="entry name" value="Mur_ligase_C"/>
    <property type="match status" value="1"/>
</dbReference>
<keyword evidence="3 10" id="KW-0132">Cell division</keyword>
<evidence type="ECO:0000313" key="16">
    <source>
        <dbReference type="Proteomes" id="UP000599578"/>
    </source>
</evidence>
<feature type="binding site" evidence="10">
    <location>
        <begin position="105"/>
        <end position="111"/>
    </location>
    <ligand>
        <name>ATP</name>
        <dbReference type="ChEBI" id="CHEBI:30616"/>
    </ligand>
</feature>
<evidence type="ECO:0000256" key="8">
    <source>
        <dbReference type="ARBA" id="ARBA00023306"/>
    </source>
</evidence>
<comment type="catalytic activity">
    <reaction evidence="10 11">
        <text>D-alanyl-D-alanine + UDP-N-acetyl-alpha-D-muramoyl-L-alanyl-gamma-D-glutamyl-meso-2,6-diaminopimelate + ATP = UDP-N-acetyl-alpha-D-muramoyl-L-alanyl-gamma-D-glutamyl-meso-2,6-diaminopimeloyl-D-alanyl-D-alanine + ADP + phosphate + H(+)</text>
        <dbReference type="Rhea" id="RHEA:28374"/>
        <dbReference type="ChEBI" id="CHEBI:15378"/>
        <dbReference type="ChEBI" id="CHEBI:30616"/>
        <dbReference type="ChEBI" id="CHEBI:43474"/>
        <dbReference type="ChEBI" id="CHEBI:57822"/>
        <dbReference type="ChEBI" id="CHEBI:61386"/>
        <dbReference type="ChEBI" id="CHEBI:83905"/>
        <dbReference type="ChEBI" id="CHEBI:456216"/>
        <dbReference type="EC" id="6.3.2.10"/>
    </reaction>
</comment>
<dbReference type="InterPro" id="IPR051046">
    <property type="entry name" value="MurCDEF_CellWall_CoF430Synth"/>
</dbReference>
<comment type="caution">
    <text evidence="15">The sequence shown here is derived from an EMBL/GenBank/DDBJ whole genome shotgun (WGS) entry which is preliminary data.</text>
</comment>
<evidence type="ECO:0000256" key="10">
    <source>
        <dbReference type="HAMAP-Rule" id="MF_02019"/>
    </source>
</evidence>
<evidence type="ECO:0000256" key="2">
    <source>
        <dbReference type="ARBA" id="ARBA00022598"/>
    </source>
</evidence>
<dbReference type="GO" id="GO:0047480">
    <property type="term" value="F:UDP-N-acetylmuramoyl-tripeptide-D-alanyl-D-alanine ligase activity"/>
    <property type="evidence" value="ECO:0007669"/>
    <property type="project" value="UniProtKB-UniRule"/>
</dbReference>
<dbReference type="Pfam" id="PF01225">
    <property type="entry name" value="Mur_ligase"/>
    <property type="match status" value="1"/>
</dbReference>
<dbReference type="InterPro" id="IPR013221">
    <property type="entry name" value="Mur_ligase_cen"/>
</dbReference>
<dbReference type="Pfam" id="PF08245">
    <property type="entry name" value="Mur_ligase_M"/>
    <property type="match status" value="1"/>
</dbReference>
<dbReference type="EC" id="6.3.2.10" evidence="10 11"/>
<dbReference type="NCBIfam" id="TIGR01143">
    <property type="entry name" value="murF"/>
    <property type="match status" value="1"/>
</dbReference>
<comment type="pathway">
    <text evidence="10 11">Cell wall biogenesis; peptidoglycan biosynthesis.</text>
</comment>
<dbReference type="EMBL" id="BMLT01000005">
    <property type="protein sequence ID" value="GGO82533.1"/>
    <property type="molecule type" value="Genomic_DNA"/>
</dbReference>
<keyword evidence="8 10" id="KW-0131">Cell cycle</keyword>
<dbReference type="SUPFAM" id="SSF53623">
    <property type="entry name" value="MurD-like peptide ligases, catalytic domain"/>
    <property type="match status" value="1"/>
</dbReference>
<dbReference type="Gene3D" id="3.40.1190.10">
    <property type="entry name" value="Mur-like, catalytic domain"/>
    <property type="match status" value="1"/>
</dbReference>
<evidence type="ECO:0000256" key="3">
    <source>
        <dbReference type="ARBA" id="ARBA00022618"/>
    </source>
</evidence>
<feature type="domain" description="Mur ligase C-terminal" evidence="13">
    <location>
        <begin position="314"/>
        <end position="437"/>
    </location>
</feature>
<dbReference type="GO" id="GO:0008360">
    <property type="term" value="P:regulation of cell shape"/>
    <property type="evidence" value="ECO:0007669"/>
    <property type="project" value="UniProtKB-KW"/>
</dbReference>
<organism evidence="15 16">
    <name type="scientific">Marinobacterium nitratireducens</name>
    <dbReference type="NCBI Taxonomy" id="518897"/>
    <lineage>
        <taxon>Bacteria</taxon>
        <taxon>Pseudomonadati</taxon>
        <taxon>Pseudomonadota</taxon>
        <taxon>Gammaproteobacteria</taxon>
        <taxon>Oceanospirillales</taxon>
        <taxon>Oceanospirillaceae</taxon>
        <taxon>Marinobacterium</taxon>
    </lineage>
</organism>
<evidence type="ECO:0000256" key="6">
    <source>
        <dbReference type="ARBA" id="ARBA00022960"/>
    </source>
</evidence>
<sequence>MFSLAKLVPVLEARLEGTDLDVEGVSTDTRQIGPGDLFVALRGERFDAHDFVAEAQRQGAVAAVVDHALPLELPQLVVADTRIALGRLAQHHRGRFTGTLVAVTGSSGKTSVKEMLASIFAGAGSTLATRGNFNNDIGVPLTLFRLEPQHRYAVIEMGASGPGEIDYVTRLASPDVAILNNAMGAHLEGFGSLEGVVRAKGEIFNGLGPDGTAVVNADDPHAQVWLAQLVGRRVLRFGLERDDVEVTARHLHRQDNGCYGFDLAIVDDSVPVRLQVLGRHNVANALAAAAAAFAAGMTPLQIADGLGRFEAVPGRMRPLAGPAGCRLIDDSYNANPGSVRAAIDMLADMPGARALVLGDMAELGADSAEQHAGIGRHAAERGIEHLFGLGRLSAEAVKAFNAAGGRDAMAFHDREQLINHLKGLLHDDLTLLVKGSRSAAMEKVIAGLTTGEI</sequence>
<dbReference type="InterPro" id="IPR005863">
    <property type="entry name" value="UDP-N-AcMur_synth"/>
</dbReference>
<evidence type="ECO:0000256" key="1">
    <source>
        <dbReference type="ARBA" id="ARBA00022490"/>
    </source>
</evidence>
<accession>A0A917ZG88</accession>
<evidence type="ECO:0000259" key="13">
    <source>
        <dbReference type="Pfam" id="PF02875"/>
    </source>
</evidence>
<evidence type="ECO:0000259" key="12">
    <source>
        <dbReference type="Pfam" id="PF01225"/>
    </source>
</evidence>
<dbReference type="PANTHER" id="PTHR43024">
    <property type="entry name" value="UDP-N-ACETYLMURAMOYL-TRIPEPTIDE--D-ALANYL-D-ALANINE LIGASE"/>
    <property type="match status" value="1"/>
</dbReference>
<name>A0A917ZG88_9GAMM</name>
<proteinExistence type="inferred from homology"/>
<dbReference type="InterPro" id="IPR000713">
    <property type="entry name" value="Mur_ligase_N"/>
</dbReference>
<protein>
    <recommendedName>
        <fullName evidence="10 11">UDP-N-acetylmuramoyl-tripeptide--D-alanyl-D-alanine ligase</fullName>
        <ecNumber evidence="10 11">6.3.2.10</ecNumber>
    </recommendedName>
    <alternativeName>
        <fullName evidence="10">D-alanyl-D-alanine-adding enzyme</fullName>
    </alternativeName>
</protein>
<comment type="similarity">
    <text evidence="10">Belongs to the MurCDEF family. MurF subfamily.</text>
</comment>
<dbReference type="InterPro" id="IPR036565">
    <property type="entry name" value="Mur-like_cat_sf"/>
</dbReference>
<dbReference type="Gene3D" id="3.40.1390.10">
    <property type="entry name" value="MurE/MurF, N-terminal domain"/>
    <property type="match status" value="1"/>
</dbReference>
<keyword evidence="1 10" id="KW-0963">Cytoplasm</keyword>
<dbReference type="InterPro" id="IPR004101">
    <property type="entry name" value="Mur_ligase_C"/>
</dbReference>
<dbReference type="AlphaFoldDB" id="A0A917ZG88"/>
<evidence type="ECO:0000313" key="15">
    <source>
        <dbReference type="EMBL" id="GGO82533.1"/>
    </source>
</evidence>